<accession>A0ABQ4WLK7</accession>
<feature type="region of interest" description="Disordered" evidence="1">
    <location>
        <begin position="18"/>
        <end position="49"/>
    </location>
</feature>
<keyword evidence="3" id="KW-1185">Reference proteome</keyword>
<protein>
    <submittedName>
        <fullName evidence="2">Uncharacterized protein</fullName>
    </submittedName>
</protein>
<reference evidence="2" key="1">
    <citation type="journal article" date="2022" name="Int. J. Mol. Sci.">
        <title>Draft Genome of Tanacetum Coccineum: Genomic Comparison of Closely Related Tanacetum-Family Plants.</title>
        <authorList>
            <person name="Yamashiro T."/>
            <person name="Shiraishi A."/>
            <person name="Nakayama K."/>
            <person name="Satake H."/>
        </authorList>
    </citation>
    <scope>NUCLEOTIDE SEQUENCE</scope>
</reference>
<feature type="compositionally biased region" description="Basic and acidic residues" evidence="1">
    <location>
        <begin position="38"/>
        <end position="49"/>
    </location>
</feature>
<evidence type="ECO:0000256" key="1">
    <source>
        <dbReference type="SAM" id="MobiDB-lite"/>
    </source>
</evidence>
<evidence type="ECO:0000313" key="2">
    <source>
        <dbReference type="EMBL" id="GJS53750.1"/>
    </source>
</evidence>
<dbReference type="Proteomes" id="UP001151760">
    <property type="component" value="Unassembled WGS sequence"/>
</dbReference>
<evidence type="ECO:0000313" key="3">
    <source>
        <dbReference type="Proteomes" id="UP001151760"/>
    </source>
</evidence>
<proteinExistence type="predicted"/>
<reference evidence="2" key="2">
    <citation type="submission" date="2022-01" db="EMBL/GenBank/DDBJ databases">
        <authorList>
            <person name="Yamashiro T."/>
            <person name="Shiraishi A."/>
            <person name="Satake H."/>
            <person name="Nakayama K."/>
        </authorList>
    </citation>
    <scope>NUCLEOTIDE SEQUENCE</scope>
</reference>
<comment type="caution">
    <text evidence="2">The sequence shown here is derived from an EMBL/GenBank/DDBJ whole genome shotgun (WGS) entry which is preliminary data.</text>
</comment>
<gene>
    <name evidence="2" type="ORF">Tco_0627112</name>
</gene>
<dbReference type="EMBL" id="BQNB010008748">
    <property type="protein sequence ID" value="GJS53750.1"/>
    <property type="molecule type" value="Genomic_DNA"/>
</dbReference>
<organism evidence="2 3">
    <name type="scientific">Tanacetum coccineum</name>
    <dbReference type="NCBI Taxonomy" id="301880"/>
    <lineage>
        <taxon>Eukaryota</taxon>
        <taxon>Viridiplantae</taxon>
        <taxon>Streptophyta</taxon>
        <taxon>Embryophyta</taxon>
        <taxon>Tracheophyta</taxon>
        <taxon>Spermatophyta</taxon>
        <taxon>Magnoliopsida</taxon>
        <taxon>eudicotyledons</taxon>
        <taxon>Gunneridae</taxon>
        <taxon>Pentapetalae</taxon>
        <taxon>asterids</taxon>
        <taxon>campanulids</taxon>
        <taxon>Asterales</taxon>
        <taxon>Asteraceae</taxon>
        <taxon>Asteroideae</taxon>
        <taxon>Anthemideae</taxon>
        <taxon>Anthemidinae</taxon>
        <taxon>Tanacetum</taxon>
    </lineage>
</organism>
<name>A0ABQ4WLK7_9ASTR</name>
<sequence length="180" mass="20188">MSDKPSNGLDTSVYVTVDSSESDMTAGLGVDFEDESSESSRHRGTDLEMDADVVRSDGIDIDPEIQAEIDECIAYADSLRDRGIDARVLVKAIDREDIETSMRGPVEGAIEVVYETLGDLVQRFHDHTEEILVRRVQVIESVQRDQGHRIVATGQQSADMSERIRELKRDNCNNRQFSEL</sequence>